<gene>
    <name evidence="3" type="ORF">KCH_11430</name>
</gene>
<evidence type="ECO:0000256" key="2">
    <source>
        <dbReference type="SAM" id="Phobius"/>
    </source>
</evidence>
<evidence type="ECO:0000256" key="1">
    <source>
        <dbReference type="SAM" id="MobiDB-lite"/>
    </source>
</evidence>
<accession>A0A066YZU3</accession>
<comment type="caution">
    <text evidence="3">The sequence shown here is derived from an EMBL/GenBank/DDBJ whole genome shotgun (WGS) entry which is preliminary data.</text>
</comment>
<keyword evidence="2" id="KW-0812">Transmembrane</keyword>
<evidence type="ECO:0000313" key="3">
    <source>
        <dbReference type="EMBL" id="KDN87058.1"/>
    </source>
</evidence>
<dbReference type="HOGENOM" id="CLU_1060806_0_0_11"/>
<feature type="transmembrane region" description="Helical" evidence="2">
    <location>
        <begin position="126"/>
        <end position="145"/>
    </location>
</feature>
<name>A0A066YZU3_9ACTN</name>
<protein>
    <submittedName>
        <fullName evidence="3">Uncharacterized protein</fullName>
    </submittedName>
</protein>
<evidence type="ECO:0000313" key="4">
    <source>
        <dbReference type="Proteomes" id="UP000027178"/>
    </source>
</evidence>
<keyword evidence="4" id="KW-1185">Reference proteome</keyword>
<dbReference type="AlphaFoldDB" id="A0A066YZU3"/>
<dbReference type="PATRIC" id="fig|1348663.4.peg.1091"/>
<feature type="transmembrane region" description="Helical" evidence="2">
    <location>
        <begin position="67"/>
        <end position="85"/>
    </location>
</feature>
<dbReference type="Proteomes" id="UP000027178">
    <property type="component" value="Unassembled WGS sequence"/>
</dbReference>
<proteinExistence type="predicted"/>
<dbReference type="eggNOG" id="ENOG5033VDB">
    <property type="taxonomic scope" value="Bacteria"/>
</dbReference>
<dbReference type="EMBL" id="JNBY01000050">
    <property type="protein sequence ID" value="KDN87058.1"/>
    <property type="molecule type" value="Genomic_DNA"/>
</dbReference>
<reference evidence="3 4" key="1">
    <citation type="submission" date="2014-05" db="EMBL/GenBank/DDBJ databases">
        <title>Draft Genome Sequence of Kitasatospora cheerisanensis KCTC 2395.</title>
        <authorList>
            <person name="Nam D.H."/>
        </authorList>
    </citation>
    <scope>NUCLEOTIDE SEQUENCE [LARGE SCALE GENOMIC DNA]</scope>
    <source>
        <strain evidence="3 4">KCTC 2395</strain>
    </source>
</reference>
<organism evidence="3 4">
    <name type="scientific">Kitasatospora cheerisanensis KCTC 2395</name>
    <dbReference type="NCBI Taxonomy" id="1348663"/>
    <lineage>
        <taxon>Bacteria</taxon>
        <taxon>Bacillati</taxon>
        <taxon>Actinomycetota</taxon>
        <taxon>Actinomycetes</taxon>
        <taxon>Kitasatosporales</taxon>
        <taxon>Streptomycetaceae</taxon>
        <taxon>Kitasatospora</taxon>
    </lineage>
</organism>
<keyword evidence="2" id="KW-1133">Transmembrane helix</keyword>
<feature type="transmembrane region" description="Helical" evidence="2">
    <location>
        <begin position="42"/>
        <end position="60"/>
    </location>
</feature>
<feature type="region of interest" description="Disordered" evidence="1">
    <location>
        <begin position="186"/>
        <end position="262"/>
    </location>
</feature>
<sequence length="262" mass="27501">MTYSGAMTGIHATRALRGAVFTALAVPLAAFGQVVITGRALPLTLVAAACVAVFLLAVLLDGARRRFLLLSAVLVPVELLLNTAFNLGQDACSRPVHGVDLLVCGGDRVSGSELFAQWTHNSAGTLRLLVLGVHLAVALIAAAWLRLADAALESVGEALRTMARALPGRWRALLLAARPGCPAALLPSAGTEPARAARRTPSTPPPRVADRRSRPSPADGPSLRSTRVSRPSPGTPRCPLPFFIDPASRRAARRRSRPGEST</sequence>
<keyword evidence="2" id="KW-0472">Membrane</keyword>